<sequence length="246" mass="27809">MTKVLFLCTANSARSLMAEAIFRQFAGDDFEVASAGTEPTQPEPGALAALEHLGVETDGLHSKALADIDLNSFDYVISLCDRARTECQTLCGDQHFIAWDFPDPVTSKKADAFKKTAHELRERIKMLLLILRKKSDRPQLFDAPHEFFKIMADPLRLKMILMLQHHGELCVCQFVDATGMSQPKVSRHLAQLREYGLLADRKDQRWVYYRINPALQDWMATIINTTATYHASLIPQQVKDVDNGCV</sequence>
<dbReference type="CDD" id="cd00090">
    <property type="entry name" value="HTH_ARSR"/>
    <property type="match status" value="1"/>
</dbReference>
<reference evidence="6 7" key="1">
    <citation type="journal article" date="2011" name="Front. Microbiol.">
        <title>Genomic signatures of strain selection and enhancement in Bacillus atrophaeus var. globigii, a historical biowarfare simulant.</title>
        <authorList>
            <person name="Gibbons H.S."/>
            <person name="Broomall S.M."/>
            <person name="McNew L.A."/>
            <person name="Daligault H."/>
            <person name="Chapman C."/>
            <person name="Bruce D."/>
            <person name="Karavis M."/>
            <person name="Krepps M."/>
            <person name="McGregor P.A."/>
            <person name="Hong C."/>
            <person name="Park K.H."/>
            <person name="Akmal A."/>
            <person name="Feldman A."/>
            <person name="Lin J.S."/>
            <person name="Chang W.E."/>
            <person name="Higgs B.W."/>
            <person name="Demirev P."/>
            <person name="Lindquist J."/>
            <person name="Liem A."/>
            <person name="Fochler E."/>
            <person name="Read T.D."/>
            <person name="Tapia R."/>
            <person name="Johnson S."/>
            <person name="Bishop-Lilly K.A."/>
            <person name="Detter C."/>
            <person name="Han C."/>
            <person name="Sozhamannan S."/>
            <person name="Rosenzweig C.N."/>
            <person name="Skowronski E.W."/>
        </authorList>
    </citation>
    <scope>NUCLEOTIDE SEQUENCE [LARGE SCALE GENOMIC DNA]</scope>
    <source>
        <strain evidence="6 7">TPS4-2</strain>
    </source>
</reference>
<dbReference type="PRINTS" id="PR00778">
    <property type="entry name" value="HTHARSR"/>
</dbReference>
<dbReference type="FunFam" id="1.10.10.10:FF:000279">
    <property type="entry name" value="Transcriptional regulator, ArsR family"/>
    <property type="match status" value="1"/>
</dbReference>
<evidence type="ECO:0000256" key="3">
    <source>
        <dbReference type="ARBA" id="ARBA00023125"/>
    </source>
</evidence>
<dbReference type="RefSeq" id="WP_126752425.1">
    <property type="nucleotide sequence ID" value="NZ_JBHUMT010000015.1"/>
</dbReference>
<evidence type="ECO:0000313" key="7">
    <source>
        <dbReference type="Proteomes" id="UP000288361"/>
    </source>
</evidence>
<dbReference type="Pfam" id="PF01451">
    <property type="entry name" value="LMWPc"/>
    <property type="match status" value="1"/>
</dbReference>
<dbReference type="InterPro" id="IPR036388">
    <property type="entry name" value="WH-like_DNA-bd_sf"/>
</dbReference>
<dbReference type="PROSITE" id="PS50987">
    <property type="entry name" value="HTH_ARSR_2"/>
    <property type="match status" value="1"/>
</dbReference>
<accession>A0A432YRF6</accession>
<keyword evidence="2" id="KW-0805">Transcription regulation</keyword>
<proteinExistence type="predicted"/>
<dbReference type="PANTHER" id="PTHR43428:SF1">
    <property type="entry name" value="ARSENATE REDUCTASE"/>
    <property type="match status" value="1"/>
</dbReference>
<evidence type="ECO:0000256" key="1">
    <source>
        <dbReference type="ARBA" id="ARBA00022849"/>
    </source>
</evidence>
<dbReference type="AlphaFoldDB" id="A0A432YRF6"/>
<keyword evidence="4" id="KW-0804">Transcription</keyword>
<evidence type="ECO:0000256" key="4">
    <source>
        <dbReference type="ARBA" id="ARBA00023163"/>
    </source>
</evidence>
<dbReference type="PANTHER" id="PTHR43428">
    <property type="entry name" value="ARSENATE REDUCTASE"/>
    <property type="match status" value="1"/>
</dbReference>
<keyword evidence="1" id="KW-0059">Arsenical resistance</keyword>
<dbReference type="GO" id="GO:0003700">
    <property type="term" value="F:DNA-binding transcription factor activity"/>
    <property type="evidence" value="ECO:0007669"/>
    <property type="project" value="InterPro"/>
</dbReference>
<evidence type="ECO:0000313" key="6">
    <source>
        <dbReference type="EMBL" id="RUO64243.1"/>
    </source>
</evidence>
<dbReference type="GO" id="GO:0046685">
    <property type="term" value="P:response to arsenic-containing substance"/>
    <property type="evidence" value="ECO:0007669"/>
    <property type="project" value="UniProtKB-KW"/>
</dbReference>
<dbReference type="CDD" id="cd16345">
    <property type="entry name" value="LMWP_ArsC"/>
    <property type="match status" value="1"/>
</dbReference>
<feature type="domain" description="HTH arsR-type" evidence="5">
    <location>
        <begin position="136"/>
        <end position="235"/>
    </location>
</feature>
<dbReference type="GO" id="GO:0003677">
    <property type="term" value="F:DNA binding"/>
    <property type="evidence" value="ECO:0007669"/>
    <property type="project" value="UniProtKB-KW"/>
</dbReference>
<dbReference type="InterPro" id="IPR001845">
    <property type="entry name" value="HTH_ArsR_DNA-bd_dom"/>
</dbReference>
<dbReference type="NCBIfam" id="NF033788">
    <property type="entry name" value="HTH_metalloreg"/>
    <property type="match status" value="1"/>
</dbReference>
<dbReference type="Gene3D" id="1.10.10.10">
    <property type="entry name" value="Winged helix-like DNA-binding domain superfamily/Winged helix DNA-binding domain"/>
    <property type="match status" value="1"/>
</dbReference>
<dbReference type="InterPro" id="IPR011991">
    <property type="entry name" value="ArsR-like_HTH"/>
</dbReference>
<evidence type="ECO:0000259" key="5">
    <source>
        <dbReference type="PROSITE" id="PS50987"/>
    </source>
</evidence>
<dbReference type="InterPro" id="IPR036196">
    <property type="entry name" value="Ptyr_pPase_sf"/>
</dbReference>
<organism evidence="6 7">
    <name type="scientific">Idiomarina piscisalsi</name>
    <dbReference type="NCBI Taxonomy" id="1096243"/>
    <lineage>
        <taxon>Bacteria</taxon>
        <taxon>Pseudomonadati</taxon>
        <taxon>Pseudomonadota</taxon>
        <taxon>Gammaproteobacteria</taxon>
        <taxon>Alteromonadales</taxon>
        <taxon>Idiomarinaceae</taxon>
        <taxon>Idiomarina</taxon>
    </lineage>
</organism>
<comment type="caution">
    <text evidence="6">The sequence shown here is derived from an EMBL/GenBank/DDBJ whole genome shotgun (WGS) entry which is preliminary data.</text>
</comment>
<dbReference type="NCBIfam" id="NF007528">
    <property type="entry name" value="PRK10141.1"/>
    <property type="match status" value="1"/>
</dbReference>
<dbReference type="Gene3D" id="3.40.50.2300">
    <property type="match status" value="1"/>
</dbReference>
<dbReference type="SMART" id="SM00226">
    <property type="entry name" value="LMWPc"/>
    <property type="match status" value="1"/>
</dbReference>
<keyword evidence="3" id="KW-0238">DNA-binding</keyword>
<dbReference type="EMBL" id="PIQA01000006">
    <property type="protein sequence ID" value="RUO64243.1"/>
    <property type="molecule type" value="Genomic_DNA"/>
</dbReference>
<dbReference type="Pfam" id="PF01022">
    <property type="entry name" value="HTH_5"/>
    <property type="match status" value="1"/>
</dbReference>
<dbReference type="SMART" id="SM00418">
    <property type="entry name" value="HTH_ARSR"/>
    <property type="match status" value="1"/>
</dbReference>
<evidence type="ECO:0000256" key="2">
    <source>
        <dbReference type="ARBA" id="ARBA00023015"/>
    </source>
</evidence>
<dbReference type="SUPFAM" id="SSF46785">
    <property type="entry name" value="Winged helix' DNA-binding domain"/>
    <property type="match status" value="1"/>
</dbReference>
<gene>
    <name evidence="6" type="ORF">CWI73_08775</name>
</gene>
<name>A0A432YRF6_9GAMM</name>
<dbReference type="InterPro" id="IPR023485">
    <property type="entry name" value="Ptyr_pPase"/>
</dbReference>
<dbReference type="InterPro" id="IPR036390">
    <property type="entry name" value="WH_DNA-bd_sf"/>
</dbReference>
<dbReference type="Proteomes" id="UP000288361">
    <property type="component" value="Unassembled WGS sequence"/>
</dbReference>
<protein>
    <submittedName>
        <fullName evidence="6">ArsR family transcriptional regulator</fullName>
    </submittedName>
</protein>
<dbReference type="SUPFAM" id="SSF52788">
    <property type="entry name" value="Phosphotyrosine protein phosphatases I"/>
    <property type="match status" value="1"/>
</dbReference>